<sequence length="230" mass="27528">MDLLLHIWLFYGVITVLLMLFLIVIFGKNKRFNNSFYRIAQCNLVLNLFCYFNSWIHRLAQRPSTGNLLQNIPRQILVITSYTMPFALQSQSLSIVLLCFYRYSLLLKIWNFSRFWAKWYILVYFGLILSSIAIILPISFTFFPLTYDESVGYYISDPYYLQNYRYNFGRYLWYCCMIYLLVITTLGLLTLYKLRKRFAHHHSSNDPRTRDMMKRVTLIVTINSLLTLIL</sequence>
<dbReference type="GO" id="GO:0004888">
    <property type="term" value="F:transmembrane signaling receptor activity"/>
    <property type="evidence" value="ECO:0007669"/>
    <property type="project" value="InterPro"/>
</dbReference>
<dbReference type="Pfam" id="PF02118">
    <property type="entry name" value="Srg"/>
    <property type="match status" value="1"/>
</dbReference>
<feature type="transmembrane region" description="Helical" evidence="6">
    <location>
        <begin position="6"/>
        <end position="27"/>
    </location>
</feature>
<dbReference type="PANTHER" id="PTHR31114:SF3">
    <property type="entry name" value="SERPENTINE RECEPTOR CLASS GAMMA-RELATED"/>
    <property type="match status" value="1"/>
</dbReference>
<dbReference type="OrthoDB" id="5898208at2759"/>
<dbReference type="EMBL" id="CANHGI010000005">
    <property type="protein sequence ID" value="CAI5450271.1"/>
    <property type="molecule type" value="Genomic_DNA"/>
</dbReference>
<feature type="transmembrane region" description="Helical" evidence="6">
    <location>
        <begin position="76"/>
        <end position="100"/>
    </location>
</feature>
<keyword evidence="8" id="KW-1185">Reference proteome</keyword>
<evidence type="ECO:0000256" key="1">
    <source>
        <dbReference type="ARBA" id="ARBA00004141"/>
    </source>
</evidence>
<reference evidence="7" key="1">
    <citation type="submission" date="2022-11" db="EMBL/GenBank/DDBJ databases">
        <authorList>
            <person name="Kikuchi T."/>
        </authorList>
    </citation>
    <scope>NUCLEOTIDE SEQUENCE</scope>
    <source>
        <strain evidence="7">PS1010</strain>
    </source>
</reference>
<comment type="subcellular location">
    <subcellularLocation>
        <location evidence="1">Membrane</location>
        <topology evidence="1">Multi-pass membrane protein</topology>
    </subcellularLocation>
</comment>
<feature type="transmembrane region" description="Helical" evidence="6">
    <location>
        <begin position="171"/>
        <end position="192"/>
    </location>
</feature>
<name>A0A9P1IT46_9PELO</name>
<dbReference type="GO" id="GO:0007606">
    <property type="term" value="P:sensory perception of chemical stimulus"/>
    <property type="evidence" value="ECO:0007669"/>
    <property type="project" value="UniProtKB-UniRule"/>
</dbReference>
<dbReference type="GO" id="GO:0016020">
    <property type="term" value="C:membrane"/>
    <property type="evidence" value="ECO:0007669"/>
    <property type="project" value="UniProtKB-SubCell"/>
</dbReference>
<evidence type="ECO:0000313" key="8">
    <source>
        <dbReference type="Proteomes" id="UP001152747"/>
    </source>
</evidence>
<evidence type="ECO:0000256" key="3">
    <source>
        <dbReference type="ARBA" id="ARBA00022692"/>
    </source>
</evidence>
<dbReference type="InterPro" id="IPR000609">
    <property type="entry name" value="7TM_GPCR_serpentine_rcpt_Srg"/>
</dbReference>
<comment type="caution">
    <text evidence="7">The sequence shown here is derived from an EMBL/GenBank/DDBJ whole genome shotgun (WGS) entry which is preliminary data.</text>
</comment>
<evidence type="ECO:0000256" key="2">
    <source>
        <dbReference type="ARBA" id="ARBA00005692"/>
    </source>
</evidence>
<keyword evidence="4 6" id="KW-1133">Transmembrane helix</keyword>
<proteinExistence type="inferred from homology"/>
<dbReference type="InterPro" id="IPR052880">
    <property type="entry name" value="NRL-Serpentine_Class_Gamma"/>
</dbReference>
<dbReference type="PANTHER" id="PTHR31114">
    <property type="entry name" value="SERPENTINE RECEPTOR CLASS GAMMA"/>
    <property type="match status" value="1"/>
</dbReference>
<accession>A0A9P1IT46</accession>
<keyword evidence="3 6" id="KW-0812">Transmembrane</keyword>
<dbReference type="SUPFAM" id="SSF81321">
    <property type="entry name" value="Family A G protein-coupled receptor-like"/>
    <property type="match status" value="1"/>
</dbReference>
<evidence type="ECO:0000256" key="6">
    <source>
        <dbReference type="RuleBase" id="RU280813"/>
    </source>
</evidence>
<evidence type="ECO:0000313" key="7">
    <source>
        <dbReference type="EMBL" id="CAI5450271.1"/>
    </source>
</evidence>
<dbReference type="Gene3D" id="1.20.1070.10">
    <property type="entry name" value="Rhodopsin 7-helix transmembrane proteins"/>
    <property type="match status" value="1"/>
</dbReference>
<keyword evidence="5 6" id="KW-0472">Membrane</keyword>
<comment type="similarity">
    <text evidence="2 6">Belongs to the nematode receptor-like protein srg family.</text>
</comment>
<dbReference type="Proteomes" id="UP001152747">
    <property type="component" value="Unassembled WGS sequence"/>
</dbReference>
<protein>
    <recommendedName>
        <fullName evidence="6">Serpentine receptor class gamma</fullName>
    </recommendedName>
</protein>
<evidence type="ECO:0000256" key="5">
    <source>
        <dbReference type="ARBA" id="ARBA00023136"/>
    </source>
</evidence>
<evidence type="ECO:0000256" key="4">
    <source>
        <dbReference type="ARBA" id="ARBA00022989"/>
    </source>
</evidence>
<feature type="transmembrane region" description="Helical" evidence="6">
    <location>
        <begin position="121"/>
        <end position="143"/>
    </location>
</feature>
<feature type="transmembrane region" description="Helical" evidence="6">
    <location>
        <begin position="39"/>
        <end position="56"/>
    </location>
</feature>
<dbReference type="AlphaFoldDB" id="A0A9P1IT46"/>
<gene>
    <name evidence="7" type="ORF">CAMP_LOCUS12908</name>
</gene>
<organism evidence="7 8">
    <name type="scientific">Caenorhabditis angaria</name>
    <dbReference type="NCBI Taxonomy" id="860376"/>
    <lineage>
        <taxon>Eukaryota</taxon>
        <taxon>Metazoa</taxon>
        <taxon>Ecdysozoa</taxon>
        <taxon>Nematoda</taxon>
        <taxon>Chromadorea</taxon>
        <taxon>Rhabditida</taxon>
        <taxon>Rhabditina</taxon>
        <taxon>Rhabditomorpha</taxon>
        <taxon>Rhabditoidea</taxon>
        <taxon>Rhabditidae</taxon>
        <taxon>Peloderinae</taxon>
        <taxon>Caenorhabditis</taxon>
    </lineage>
</organism>
<comment type="caution">
    <text evidence="6">Lacks conserved residue(s) required for the propagation of feature annotation.</text>
</comment>